<keyword evidence="2" id="KW-0217">Developmental protein</keyword>
<dbReference type="InterPro" id="IPR017887">
    <property type="entry name" value="TF_TCP_subgr"/>
</dbReference>
<evidence type="ECO:0000313" key="10">
    <source>
        <dbReference type="EMBL" id="GAV90411.1"/>
    </source>
</evidence>
<protein>
    <submittedName>
        <fullName evidence="10">TCP domain-containing protein</fullName>
    </submittedName>
</protein>
<comment type="caution">
    <text evidence="10">The sequence shown here is derived from an EMBL/GenBank/DDBJ whole genome shotgun (WGS) entry which is preliminary data.</text>
</comment>
<evidence type="ECO:0000256" key="1">
    <source>
        <dbReference type="ARBA" id="ARBA00004123"/>
    </source>
</evidence>
<keyword evidence="7" id="KW-0812">Transmembrane</keyword>
<keyword evidence="5" id="KW-0804">Transcription</keyword>
<gene>
    <name evidence="10" type="ORF">CFOL_v3_33820</name>
</gene>
<accession>A0A1Q3DD74</accession>
<dbReference type="STRING" id="3775.A0A1Q3DD74"/>
<evidence type="ECO:0000313" key="11">
    <source>
        <dbReference type="Proteomes" id="UP000187406"/>
    </source>
</evidence>
<reference evidence="11" key="1">
    <citation type="submission" date="2016-04" db="EMBL/GenBank/DDBJ databases">
        <title>Cephalotus genome sequencing.</title>
        <authorList>
            <person name="Fukushima K."/>
            <person name="Hasebe M."/>
            <person name="Fang X."/>
        </authorList>
    </citation>
    <scope>NUCLEOTIDE SEQUENCE [LARGE SCALE GENOMIC DNA]</scope>
    <source>
        <strain evidence="11">cv. St1</strain>
    </source>
</reference>
<dbReference type="InterPro" id="IPR005333">
    <property type="entry name" value="Transcription_factor_TCP"/>
</dbReference>
<keyword evidence="7" id="KW-0472">Membrane</keyword>
<sequence>MFSSTNCISPFAYLPSSSSYPPPPIFINHDVNDIFLHHHQDPLVSLLLPPNAPYPPLPEPVGVLSSNSTIPTQYIESLDKDYHDSSSFFPSKNIPVKKDRHSKIYTAQGLRDRRVRLSIEIAREFFDLQDMLGFDKASKTLEWLLKNSKKAIKEASEMKHNCNGGSKSSSSSEGKVACENADLNGIVSKSTSFSKEEKMKILRKSAVHILAKESRAKARARARERTREKMCTRSSHEWKICHETSPEILVQSRSLSQFEALEQKSGSFSHNLTSFLEKVVSHEVEEAQGNQAPKEGLIEESILISRKLKPSSISGRQQNFVLPKDTSTCNNNSSYIPNLPQNWDNNVAMARSTFCSITQNESAVYRYRSKKKKKKKKIFILLLLSILILRITISGLQI</sequence>
<name>A0A1Q3DD74_CEPFO</name>
<dbReference type="InParanoid" id="A0A1Q3DD74"/>
<proteinExistence type="predicted"/>
<feature type="domain" description="R" evidence="9">
    <location>
        <begin position="212"/>
        <end position="229"/>
    </location>
</feature>
<evidence type="ECO:0000256" key="4">
    <source>
        <dbReference type="ARBA" id="ARBA00023125"/>
    </source>
</evidence>
<dbReference type="InterPro" id="IPR017888">
    <property type="entry name" value="CYC/TB1_R_domain"/>
</dbReference>
<evidence type="ECO:0000256" key="7">
    <source>
        <dbReference type="SAM" id="Phobius"/>
    </source>
</evidence>
<dbReference type="GO" id="GO:0043565">
    <property type="term" value="F:sequence-specific DNA binding"/>
    <property type="evidence" value="ECO:0007669"/>
    <property type="project" value="TreeGrafter"/>
</dbReference>
<keyword evidence="3" id="KW-0805">Transcription regulation</keyword>
<feature type="transmembrane region" description="Helical" evidence="7">
    <location>
        <begin position="378"/>
        <end position="396"/>
    </location>
</feature>
<evidence type="ECO:0000259" key="9">
    <source>
        <dbReference type="PROSITE" id="PS51370"/>
    </source>
</evidence>
<keyword evidence="4" id="KW-0238">DNA-binding</keyword>
<evidence type="ECO:0000256" key="2">
    <source>
        <dbReference type="ARBA" id="ARBA00022473"/>
    </source>
</evidence>
<dbReference type="AlphaFoldDB" id="A0A1Q3DD74"/>
<keyword evidence="6" id="KW-0539">Nucleus</keyword>
<dbReference type="PANTHER" id="PTHR31072:SF224">
    <property type="entry name" value="TRANSCRIPTION FACTOR TCP1"/>
    <property type="match status" value="1"/>
</dbReference>
<dbReference type="Proteomes" id="UP000187406">
    <property type="component" value="Unassembled WGS sequence"/>
</dbReference>
<dbReference type="OrthoDB" id="1896834at2759"/>
<evidence type="ECO:0000259" key="8">
    <source>
        <dbReference type="PROSITE" id="PS51369"/>
    </source>
</evidence>
<dbReference type="GO" id="GO:0003700">
    <property type="term" value="F:DNA-binding transcription factor activity"/>
    <property type="evidence" value="ECO:0007669"/>
    <property type="project" value="InterPro"/>
</dbReference>
<dbReference type="PROSITE" id="PS51370">
    <property type="entry name" value="R"/>
    <property type="match status" value="1"/>
</dbReference>
<comment type="subcellular location">
    <subcellularLocation>
        <location evidence="1">Nucleus</location>
    </subcellularLocation>
</comment>
<evidence type="ECO:0000256" key="5">
    <source>
        <dbReference type="ARBA" id="ARBA00023163"/>
    </source>
</evidence>
<dbReference type="EMBL" id="BDDD01006234">
    <property type="protein sequence ID" value="GAV90411.1"/>
    <property type="molecule type" value="Genomic_DNA"/>
</dbReference>
<keyword evidence="11" id="KW-1185">Reference proteome</keyword>
<keyword evidence="7" id="KW-1133">Transmembrane helix</keyword>
<dbReference type="PROSITE" id="PS51369">
    <property type="entry name" value="TCP"/>
    <property type="match status" value="1"/>
</dbReference>
<feature type="domain" description="TCP" evidence="8">
    <location>
        <begin position="97"/>
        <end position="155"/>
    </location>
</feature>
<evidence type="ECO:0000256" key="6">
    <source>
        <dbReference type="ARBA" id="ARBA00023242"/>
    </source>
</evidence>
<dbReference type="GO" id="GO:0005634">
    <property type="term" value="C:nucleus"/>
    <property type="evidence" value="ECO:0007669"/>
    <property type="project" value="UniProtKB-SubCell"/>
</dbReference>
<dbReference type="PANTHER" id="PTHR31072">
    <property type="entry name" value="TRANSCRIPTION FACTOR TCP4-RELATED"/>
    <property type="match status" value="1"/>
</dbReference>
<organism evidence="10 11">
    <name type="scientific">Cephalotus follicularis</name>
    <name type="common">Albany pitcher plant</name>
    <dbReference type="NCBI Taxonomy" id="3775"/>
    <lineage>
        <taxon>Eukaryota</taxon>
        <taxon>Viridiplantae</taxon>
        <taxon>Streptophyta</taxon>
        <taxon>Embryophyta</taxon>
        <taxon>Tracheophyta</taxon>
        <taxon>Spermatophyta</taxon>
        <taxon>Magnoliopsida</taxon>
        <taxon>eudicotyledons</taxon>
        <taxon>Gunneridae</taxon>
        <taxon>Pentapetalae</taxon>
        <taxon>rosids</taxon>
        <taxon>fabids</taxon>
        <taxon>Oxalidales</taxon>
        <taxon>Cephalotaceae</taxon>
        <taxon>Cephalotus</taxon>
    </lineage>
</organism>
<evidence type="ECO:0000256" key="3">
    <source>
        <dbReference type="ARBA" id="ARBA00023015"/>
    </source>
</evidence>
<dbReference type="GO" id="GO:2000032">
    <property type="term" value="P:regulation of secondary shoot formation"/>
    <property type="evidence" value="ECO:0007669"/>
    <property type="project" value="TreeGrafter"/>
</dbReference>
<dbReference type="Pfam" id="PF03634">
    <property type="entry name" value="TCP"/>
    <property type="match status" value="1"/>
</dbReference>